<dbReference type="Proteomes" id="UP000595847">
    <property type="component" value="Chromosome"/>
</dbReference>
<dbReference type="PROSITE" id="PS51352">
    <property type="entry name" value="THIOREDOXIN_2"/>
    <property type="match status" value="1"/>
</dbReference>
<dbReference type="InterPro" id="IPR013766">
    <property type="entry name" value="Thioredoxin_domain"/>
</dbReference>
<dbReference type="GO" id="GO:0045454">
    <property type="term" value="P:cell redox homeostasis"/>
    <property type="evidence" value="ECO:0007669"/>
    <property type="project" value="TreeGrafter"/>
</dbReference>
<feature type="domain" description="Thioredoxin" evidence="1">
    <location>
        <begin position="1"/>
        <end position="107"/>
    </location>
</feature>
<dbReference type="AlphaFoldDB" id="A0A7T5JQU4"/>
<evidence type="ECO:0000313" key="3">
    <source>
        <dbReference type="EMBL" id="QUO43408.1"/>
    </source>
</evidence>
<dbReference type="GO" id="GO:0005829">
    <property type="term" value="C:cytosol"/>
    <property type="evidence" value="ECO:0007669"/>
    <property type="project" value="TreeGrafter"/>
</dbReference>
<dbReference type="EMBL" id="CP066308">
    <property type="protein sequence ID" value="QQE76381.1"/>
    <property type="molecule type" value="Genomic_DNA"/>
</dbReference>
<reference evidence="3" key="2">
    <citation type="submission" date="2021-04" db="EMBL/GenBank/DDBJ databases">
        <title>Brevibacillus composti FJAT-54423, complete genome.</title>
        <authorList>
            <person name="Tang R."/>
        </authorList>
    </citation>
    <scope>NUCLEOTIDE SEQUENCE</scope>
    <source>
        <strain evidence="3">FJAT-54424</strain>
    </source>
</reference>
<gene>
    <name evidence="2" type="ORF">JD108_11200</name>
    <name evidence="3" type="ORF">KDJ56_10885</name>
</gene>
<dbReference type="Proteomes" id="UP000677234">
    <property type="component" value="Chromosome"/>
</dbReference>
<dbReference type="Pfam" id="PF00085">
    <property type="entry name" value="Thioredoxin"/>
    <property type="match status" value="1"/>
</dbReference>
<dbReference type="GO" id="GO:0015035">
    <property type="term" value="F:protein-disulfide reductase activity"/>
    <property type="evidence" value="ECO:0007669"/>
    <property type="project" value="TreeGrafter"/>
</dbReference>
<dbReference type="PANTHER" id="PTHR45663">
    <property type="entry name" value="GEO12009P1"/>
    <property type="match status" value="1"/>
</dbReference>
<evidence type="ECO:0000313" key="4">
    <source>
        <dbReference type="Proteomes" id="UP000595847"/>
    </source>
</evidence>
<dbReference type="Gene3D" id="3.40.30.10">
    <property type="entry name" value="Glutaredoxin"/>
    <property type="match status" value="1"/>
</dbReference>
<evidence type="ECO:0000259" key="1">
    <source>
        <dbReference type="PROSITE" id="PS51352"/>
    </source>
</evidence>
<dbReference type="PANTHER" id="PTHR45663:SF6">
    <property type="entry name" value="THIOREDOXIN-LIKE PROTEIN YDBP"/>
    <property type="match status" value="1"/>
</dbReference>
<accession>A0A7T5JQU4</accession>
<evidence type="ECO:0000313" key="5">
    <source>
        <dbReference type="Proteomes" id="UP000677234"/>
    </source>
</evidence>
<keyword evidence="5" id="KW-1185">Reference proteome</keyword>
<dbReference type="KEGG" id="bcop:JD108_11200"/>
<protein>
    <submittedName>
        <fullName evidence="2">Thioredoxin family protein</fullName>
    </submittedName>
</protein>
<organism evidence="2 4">
    <name type="scientific">Brevibacillus composti</name>
    <dbReference type="NCBI Taxonomy" id="2796470"/>
    <lineage>
        <taxon>Bacteria</taxon>
        <taxon>Bacillati</taxon>
        <taxon>Bacillota</taxon>
        <taxon>Bacilli</taxon>
        <taxon>Bacillales</taxon>
        <taxon>Paenibacillaceae</taxon>
        <taxon>Brevibacillus</taxon>
    </lineage>
</organism>
<dbReference type="EMBL" id="CP073708">
    <property type="protein sequence ID" value="QUO43408.1"/>
    <property type="molecule type" value="Genomic_DNA"/>
</dbReference>
<dbReference type="RefSeq" id="WP_198829881.1">
    <property type="nucleotide sequence ID" value="NZ_CP066308.1"/>
</dbReference>
<reference evidence="2 4" key="1">
    <citation type="submission" date="2020-12" db="EMBL/GenBank/DDBJ databases">
        <title>strain FJAT-54423T represents a novel species of the genus Brevibacillus.</title>
        <authorList>
            <person name="Tang R."/>
        </authorList>
    </citation>
    <scope>NUCLEOTIDE SEQUENCE [LARGE SCALE GENOMIC DNA]</scope>
    <source>
        <strain evidence="2 4">FJAT-54423</strain>
    </source>
</reference>
<proteinExistence type="predicted"/>
<dbReference type="InterPro" id="IPR036249">
    <property type="entry name" value="Thioredoxin-like_sf"/>
</dbReference>
<sequence length="115" mass="13292">MREIKTEAEFTQAISQEKPVVVKFYTDWCPDCHRIDPFMPAVEEAYREKVEMVAVNRDTLPELSQQLDVFGIPSFIAFANGKELIRFVSKLGKSREEIEHFLDRAIQVSESLKQA</sequence>
<dbReference type="CDD" id="cd02947">
    <property type="entry name" value="TRX_family"/>
    <property type="match status" value="1"/>
</dbReference>
<dbReference type="SUPFAM" id="SSF52833">
    <property type="entry name" value="Thioredoxin-like"/>
    <property type="match status" value="1"/>
</dbReference>
<name>A0A7T5JQU4_9BACL</name>
<evidence type="ECO:0000313" key="2">
    <source>
        <dbReference type="EMBL" id="QQE76381.1"/>
    </source>
</evidence>